<dbReference type="AGR" id="WB:WBGene00019341"/>
<organism evidence="2 3">
    <name type="scientific">Caenorhabditis elegans</name>
    <dbReference type="NCBI Taxonomy" id="6239"/>
    <lineage>
        <taxon>Eukaryota</taxon>
        <taxon>Metazoa</taxon>
        <taxon>Ecdysozoa</taxon>
        <taxon>Nematoda</taxon>
        <taxon>Chromadorea</taxon>
        <taxon>Rhabditida</taxon>
        <taxon>Rhabditina</taxon>
        <taxon>Rhabditomorpha</taxon>
        <taxon>Rhabditoidea</taxon>
        <taxon>Rhabditidae</taxon>
        <taxon>Peloderinae</taxon>
        <taxon>Caenorhabditis</taxon>
    </lineage>
</organism>
<dbReference type="CTD" id="173604"/>
<evidence type="ECO:0007829" key="5">
    <source>
        <dbReference type="PeptideAtlas" id="O16628"/>
    </source>
</evidence>
<dbReference type="EMBL" id="BX284602">
    <property type="protein sequence ID" value="CCD70876.1"/>
    <property type="molecule type" value="Genomic_DNA"/>
</dbReference>
<name>O16628_CAEEL</name>
<evidence type="ECO:0000313" key="3">
    <source>
        <dbReference type="Proteomes" id="UP000001940"/>
    </source>
</evidence>
<dbReference type="PIR" id="T32012">
    <property type="entry name" value="T32012"/>
</dbReference>
<protein>
    <submittedName>
        <fullName evidence="2">Tudor domain-containing protein</fullName>
    </submittedName>
</protein>
<dbReference type="PeptideAtlas" id="O16628"/>
<evidence type="ECO:0000256" key="1">
    <source>
        <dbReference type="SAM" id="Coils"/>
    </source>
</evidence>
<dbReference type="SUPFAM" id="SSF63748">
    <property type="entry name" value="Tudor/PWWP/MBT"/>
    <property type="match status" value="1"/>
</dbReference>
<dbReference type="GeneID" id="173604"/>
<evidence type="ECO:0000313" key="2">
    <source>
        <dbReference type="EMBL" id="CCD70876.1"/>
    </source>
</evidence>
<dbReference type="AlphaFoldDB" id="O16628"/>
<accession>O16628</accession>
<gene>
    <name evidence="2" type="ORF">CELE_K02F6.7</name>
    <name evidence="2 4" type="ORF">K02F6.7</name>
</gene>
<keyword evidence="1" id="KW-0175">Coiled coil</keyword>
<dbReference type="PaxDb" id="6239-K02F6.7"/>
<sequence>MAALRVPLSQQQLEQLKANKKWGEYVEAQAGQKYEHFTSPYKQSMLTVKEWIMPQGLVIYVRTDDGTYPARVVNAGPDNICVRIVKANKSDPEPETQISYDQVIKSTEVLKMEPLKFKWIRKKTDNLYSIEAFQNLSGFFNKKVFELLKKGDFMEYQHDDEPWKCTIVEIIENHNGLIFIRNGLFVRCVHMFSPFCHELGWADKLKETNDERAAGMTYKILIKLENDRDQRVIVDRHIFRNNTISPHRFQDLQVLVYLEEDHFYLAHVKCKTRKTGLTDSYFFQISRGTELVRDSLLSDNKMPVQFHLNDARIFGYRDLERLHFPIDLPDGVQKIEGESNVDAYIRTYCLTDKEKARVPRLNESEKRAMFDRKILSNEIGVHMKHGAMLRDSKFNPTAGSLTPWAGTKCAEVSWFLPSSGRTRNRRADLLAARVVKYTEHIAHLYVARLDKTIYMHVADPRLHPAGFADGVNLPIEYSDAFAKDADIEIQISQLEETLDNLACEQDSTKDQN</sequence>
<evidence type="ECO:0000313" key="4">
    <source>
        <dbReference type="WormBase" id="K02F6.7"/>
    </source>
</evidence>
<dbReference type="KEGG" id="cel:CELE_K02F6.7"/>
<dbReference type="Bgee" id="WBGene00019341">
    <property type="expression patterns" value="Expressed in adult organism and 3 other cell types or tissues"/>
</dbReference>
<feature type="coiled-coil region" evidence="1">
    <location>
        <begin position="484"/>
        <end position="511"/>
    </location>
</feature>
<dbReference type="STRING" id="6239.K02F6.7.1"/>
<dbReference type="UCSC" id="K02F6.7">
    <property type="organism name" value="c. elegans"/>
</dbReference>
<dbReference type="WormBase" id="K02F6.7">
    <property type="protein sequence ID" value="CE36182"/>
    <property type="gene ID" value="WBGene00019341"/>
</dbReference>
<dbReference type="InParanoid" id="O16628"/>
<dbReference type="HOGENOM" id="CLU_513128_0_0_1"/>
<proteinExistence type="evidence at protein level"/>
<keyword evidence="3" id="KW-1185">Reference proteome</keyword>
<keyword evidence="5" id="KW-1267">Proteomics identification</keyword>
<dbReference type="RefSeq" id="NP_494289.2">
    <property type="nucleotide sequence ID" value="NM_061888.3"/>
</dbReference>
<reference evidence="2 3" key="1">
    <citation type="journal article" date="1998" name="Science">
        <title>Genome sequence of the nematode C. elegans: a platform for investigating biology.</title>
        <authorList>
            <consortium name="The C. elegans sequencing consortium"/>
            <person name="Sulson J.E."/>
            <person name="Waterston R."/>
        </authorList>
    </citation>
    <scope>NUCLEOTIDE SEQUENCE [LARGE SCALE GENOMIC DNA]</scope>
    <source>
        <strain evidence="2 3">Bristol N2</strain>
    </source>
</reference>
<dbReference type="Proteomes" id="UP000001940">
    <property type="component" value="Chromosome II"/>
</dbReference>